<keyword evidence="10" id="KW-0862">Zinc</keyword>
<dbReference type="InterPro" id="IPR023214">
    <property type="entry name" value="HAD_sf"/>
</dbReference>
<accession>A0A7W5ZJ70</accession>
<dbReference type="Proteomes" id="UP000541352">
    <property type="component" value="Unassembled WGS sequence"/>
</dbReference>
<evidence type="ECO:0000256" key="6">
    <source>
        <dbReference type="ARBA" id="ARBA00031828"/>
    </source>
</evidence>
<feature type="binding site" evidence="10">
    <location>
        <position position="9"/>
    </location>
    <ligand>
        <name>Mg(2+)</name>
        <dbReference type="ChEBI" id="CHEBI:18420"/>
    </ligand>
</feature>
<keyword evidence="3 10" id="KW-0479">Metal-binding</keyword>
<feature type="site" description="Stabilizes the phosphoryl group" evidence="9">
    <location>
        <position position="102"/>
    </location>
</feature>
<feature type="binding site" evidence="10">
    <location>
        <position position="88"/>
    </location>
    <ligand>
        <name>Zn(2+)</name>
        <dbReference type="ChEBI" id="CHEBI:29105"/>
    </ligand>
</feature>
<feature type="binding site" evidence="10">
    <location>
        <position position="11"/>
    </location>
    <ligand>
        <name>Mg(2+)</name>
        <dbReference type="ChEBI" id="CHEBI:18420"/>
    </ligand>
</feature>
<evidence type="ECO:0000313" key="11">
    <source>
        <dbReference type="EMBL" id="MBB3836892.1"/>
    </source>
</evidence>
<evidence type="ECO:0000256" key="4">
    <source>
        <dbReference type="ARBA" id="ARBA00022801"/>
    </source>
</evidence>
<dbReference type="NCBIfam" id="TIGR01662">
    <property type="entry name" value="HAD-SF-IIIA"/>
    <property type="match status" value="1"/>
</dbReference>
<dbReference type="GO" id="GO:0005737">
    <property type="term" value="C:cytoplasm"/>
    <property type="evidence" value="ECO:0007669"/>
    <property type="project" value="UniProtKB-SubCell"/>
</dbReference>
<dbReference type="GO" id="GO:0005975">
    <property type="term" value="P:carbohydrate metabolic process"/>
    <property type="evidence" value="ECO:0007669"/>
    <property type="project" value="InterPro"/>
</dbReference>
<keyword evidence="4 7" id="KW-0378">Hydrolase</keyword>
<keyword evidence="5 7" id="KW-0119">Carbohydrate metabolism</keyword>
<evidence type="ECO:0000256" key="7">
    <source>
        <dbReference type="PIRNR" id="PIRNR004682"/>
    </source>
</evidence>
<evidence type="ECO:0000256" key="10">
    <source>
        <dbReference type="PIRSR" id="PIRSR004682-4"/>
    </source>
</evidence>
<dbReference type="InterPro" id="IPR004446">
    <property type="entry name" value="Heptose_bisP_phosphatase"/>
</dbReference>
<dbReference type="InterPro" id="IPR006543">
    <property type="entry name" value="Histidinol-phos"/>
</dbReference>
<dbReference type="EC" id="3.1.3.-" evidence="7"/>
<name>A0A7W5ZJ70_9BACT</name>
<evidence type="ECO:0000256" key="3">
    <source>
        <dbReference type="ARBA" id="ARBA00022723"/>
    </source>
</evidence>
<dbReference type="PIRSF" id="PIRSF004682">
    <property type="entry name" value="GmhB"/>
    <property type="match status" value="1"/>
</dbReference>
<sequence>MKQKCIFLDRDGVLNQDLDGYLYRPEEMVIPDGVIEGLQQMKQAGYLLIVITNQAGIAKGLYTKEAVWQCHNHFQQQCGHLLDDLYYCSHHPDFDSHSLMRKPGSLMLEKAMAKYDIDPNHSWMVGDRPRDMQAGKRAGVRTIHLGTNPQESAGDQFATNFLAATQLVLHSVS</sequence>
<comment type="subcellular location">
    <subcellularLocation>
        <location evidence="1 7">Cytoplasm</location>
    </subcellularLocation>
</comment>
<keyword evidence="12" id="KW-1185">Reference proteome</keyword>
<dbReference type="PANTHER" id="PTHR42891:SF1">
    <property type="entry name" value="D-GLYCERO-BETA-D-MANNO-HEPTOSE-1,7-BISPHOSPHATE 7-PHOSPHATASE"/>
    <property type="match status" value="1"/>
</dbReference>
<feature type="active site" description="Nucleophile" evidence="8">
    <location>
        <position position="11"/>
    </location>
</feature>
<comment type="cofactor">
    <cofactor evidence="10">
        <name>Mg(2+)</name>
        <dbReference type="ChEBI" id="CHEBI:18420"/>
    </cofactor>
</comment>
<organism evidence="11 12">
    <name type="scientific">Runella defluvii</name>
    <dbReference type="NCBI Taxonomy" id="370973"/>
    <lineage>
        <taxon>Bacteria</taxon>
        <taxon>Pseudomonadati</taxon>
        <taxon>Bacteroidota</taxon>
        <taxon>Cytophagia</taxon>
        <taxon>Cytophagales</taxon>
        <taxon>Spirosomataceae</taxon>
        <taxon>Runella</taxon>
    </lineage>
</organism>
<dbReference type="Pfam" id="PF13242">
    <property type="entry name" value="Hydrolase_like"/>
    <property type="match status" value="1"/>
</dbReference>
<dbReference type="GO" id="GO:0046872">
    <property type="term" value="F:metal ion binding"/>
    <property type="evidence" value="ECO:0007669"/>
    <property type="project" value="UniProtKB-KW"/>
</dbReference>
<feature type="site" description="Contributes to substrate recognition" evidence="9">
    <location>
        <position position="101"/>
    </location>
</feature>
<comment type="similarity">
    <text evidence="7">Belongs to the gmhB family.</text>
</comment>
<dbReference type="CDD" id="cd07503">
    <property type="entry name" value="HAD_HisB-N"/>
    <property type="match status" value="1"/>
</dbReference>
<evidence type="ECO:0000256" key="2">
    <source>
        <dbReference type="ARBA" id="ARBA00022490"/>
    </source>
</evidence>
<dbReference type="AlphaFoldDB" id="A0A7W5ZJ70"/>
<feature type="active site" description="Nucleophile" evidence="8">
    <location>
        <position position="9"/>
    </location>
</feature>
<evidence type="ECO:0000256" key="1">
    <source>
        <dbReference type="ARBA" id="ARBA00004496"/>
    </source>
</evidence>
<evidence type="ECO:0000313" key="12">
    <source>
        <dbReference type="Proteomes" id="UP000541352"/>
    </source>
</evidence>
<proteinExistence type="inferred from homology"/>
<dbReference type="GO" id="GO:0016791">
    <property type="term" value="F:phosphatase activity"/>
    <property type="evidence" value="ECO:0007669"/>
    <property type="project" value="InterPro"/>
</dbReference>
<keyword evidence="10" id="KW-0460">Magnesium</keyword>
<gene>
    <name evidence="11" type="ORF">FHS57_000874</name>
</gene>
<dbReference type="InterPro" id="IPR036412">
    <property type="entry name" value="HAD-like_sf"/>
</dbReference>
<dbReference type="InterPro" id="IPR006549">
    <property type="entry name" value="HAD-SF_hydro_IIIA"/>
</dbReference>
<dbReference type="EMBL" id="JACIBY010000001">
    <property type="protein sequence ID" value="MBB3836892.1"/>
    <property type="molecule type" value="Genomic_DNA"/>
</dbReference>
<feature type="binding site" evidence="10">
    <location>
        <position position="90"/>
    </location>
    <ligand>
        <name>Zn(2+)</name>
        <dbReference type="ChEBI" id="CHEBI:29105"/>
    </ligand>
</feature>
<dbReference type="SUPFAM" id="SSF56784">
    <property type="entry name" value="HAD-like"/>
    <property type="match status" value="1"/>
</dbReference>
<evidence type="ECO:0000256" key="9">
    <source>
        <dbReference type="PIRSR" id="PIRSR004682-3"/>
    </source>
</evidence>
<dbReference type="Gene3D" id="3.40.50.1000">
    <property type="entry name" value="HAD superfamily/HAD-like"/>
    <property type="match status" value="1"/>
</dbReference>
<feature type="binding site" evidence="10">
    <location>
        <position position="127"/>
    </location>
    <ligand>
        <name>Mg(2+)</name>
        <dbReference type="ChEBI" id="CHEBI:18420"/>
    </ligand>
</feature>
<comment type="caution">
    <text evidence="11">The sequence shown here is derived from an EMBL/GenBank/DDBJ whole genome shotgun (WGS) entry which is preliminary data.</text>
</comment>
<protein>
    <recommendedName>
        <fullName evidence="6 7">D,D-heptose 1,7-bisphosphate phosphatase</fullName>
        <ecNumber evidence="7">3.1.3.-</ecNumber>
    </recommendedName>
</protein>
<evidence type="ECO:0000256" key="8">
    <source>
        <dbReference type="PIRSR" id="PIRSR004682-1"/>
    </source>
</evidence>
<keyword evidence="2 7" id="KW-0963">Cytoplasm</keyword>
<feature type="site" description="Stabilizes the phosphoryl group" evidence="9">
    <location>
        <position position="52"/>
    </location>
</feature>
<reference evidence="11 12" key="1">
    <citation type="submission" date="2020-08" db="EMBL/GenBank/DDBJ databases">
        <title>Genomic Encyclopedia of Type Strains, Phase IV (KMG-IV): sequencing the most valuable type-strain genomes for metagenomic binning, comparative biology and taxonomic classification.</title>
        <authorList>
            <person name="Goeker M."/>
        </authorList>
    </citation>
    <scope>NUCLEOTIDE SEQUENCE [LARGE SCALE GENOMIC DNA]</scope>
    <source>
        <strain evidence="11 12">DSM 17976</strain>
    </source>
</reference>
<comment type="cofactor">
    <cofactor evidence="10">
        <name>Zn(2+)</name>
        <dbReference type="ChEBI" id="CHEBI:29105"/>
    </cofactor>
</comment>
<evidence type="ECO:0000256" key="5">
    <source>
        <dbReference type="ARBA" id="ARBA00023277"/>
    </source>
</evidence>
<dbReference type="PANTHER" id="PTHR42891">
    <property type="entry name" value="D-GLYCERO-BETA-D-MANNO-HEPTOSE-1,7-BISPHOSPHATE 7-PHOSPHATASE"/>
    <property type="match status" value="1"/>
</dbReference>
<dbReference type="RefSeq" id="WP_183971646.1">
    <property type="nucleotide sequence ID" value="NZ_JACIBY010000001.1"/>
</dbReference>
<dbReference type="NCBIfam" id="TIGR01656">
    <property type="entry name" value="Histidinol-ppas"/>
    <property type="match status" value="1"/>
</dbReference>